<gene>
    <name evidence="2" type="ORF">HT585_08980</name>
</gene>
<feature type="signal peptide" evidence="1">
    <location>
        <begin position="1"/>
        <end position="22"/>
    </location>
</feature>
<protein>
    <recommendedName>
        <fullName evidence="4">Lipoprotein</fullName>
    </recommendedName>
</protein>
<comment type="caution">
    <text evidence="2">The sequence shown here is derived from an EMBL/GenBank/DDBJ whole genome shotgun (WGS) entry which is preliminary data.</text>
</comment>
<dbReference type="AlphaFoldDB" id="A0A7Y6UMC1"/>
<evidence type="ECO:0000313" key="3">
    <source>
        <dbReference type="Proteomes" id="UP000520198"/>
    </source>
</evidence>
<reference evidence="2 3" key="1">
    <citation type="submission" date="2020-06" db="EMBL/GenBank/DDBJ databases">
        <authorList>
            <person name="Grouzdev D.S."/>
        </authorList>
    </citation>
    <scope>NUCLEOTIDE SEQUENCE [LARGE SCALE GENOMIC DNA]</scope>
    <source>
        <strain evidence="2 3">HO-A22</strain>
    </source>
</reference>
<feature type="chain" id="PRO_5030637708" description="Lipoprotein" evidence="1">
    <location>
        <begin position="23"/>
        <end position="76"/>
    </location>
</feature>
<evidence type="ECO:0000256" key="1">
    <source>
        <dbReference type="SAM" id="SignalP"/>
    </source>
</evidence>
<evidence type="ECO:0008006" key="4">
    <source>
        <dbReference type="Google" id="ProtNLM"/>
    </source>
</evidence>
<accession>A0A7Y6UMC1</accession>
<dbReference type="EMBL" id="JABWDU010000002">
    <property type="protein sequence ID" value="NVD38987.1"/>
    <property type="molecule type" value="Genomic_DNA"/>
</dbReference>
<keyword evidence="3" id="KW-1185">Reference proteome</keyword>
<dbReference type="PROSITE" id="PS51257">
    <property type="entry name" value="PROKAR_LIPOPROTEIN"/>
    <property type="match status" value="1"/>
</dbReference>
<dbReference type="RefSeq" id="WP_176352585.1">
    <property type="nucleotide sequence ID" value="NZ_JABWDU010000002.1"/>
</dbReference>
<organism evidence="2 3">
    <name type="scientific">Ensifer oleiphilus</name>
    <dbReference type="NCBI Taxonomy" id="2742698"/>
    <lineage>
        <taxon>Bacteria</taxon>
        <taxon>Pseudomonadati</taxon>
        <taxon>Pseudomonadota</taxon>
        <taxon>Alphaproteobacteria</taxon>
        <taxon>Hyphomicrobiales</taxon>
        <taxon>Rhizobiaceae</taxon>
        <taxon>Sinorhizobium/Ensifer group</taxon>
        <taxon>Ensifer</taxon>
    </lineage>
</organism>
<proteinExistence type="predicted"/>
<sequence length="76" mass="8459">MIRLARLLLIAPLALVASCVTGISEDMLDAGWCRRMEAAKADTDDRGRRNLTLAMLKHDCERKLRAADKKAAHRSP</sequence>
<keyword evidence="1" id="KW-0732">Signal</keyword>
<dbReference type="Proteomes" id="UP000520198">
    <property type="component" value="Unassembled WGS sequence"/>
</dbReference>
<evidence type="ECO:0000313" key="2">
    <source>
        <dbReference type="EMBL" id="NVD38987.1"/>
    </source>
</evidence>
<name>A0A7Y6UMC1_9HYPH</name>